<keyword evidence="1" id="KW-1133">Transmembrane helix</keyword>
<organism evidence="2">
    <name type="scientific">marine sediment metagenome</name>
    <dbReference type="NCBI Taxonomy" id="412755"/>
    <lineage>
        <taxon>unclassified sequences</taxon>
        <taxon>metagenomes</taxon>
        <taxon>ecological metagenomes</taxon>
    </lineage>
</organism>
<keyword evidence="1" id="KW-0812">Transmembrane</keyword>
<evidence type="ECO:0000256" key="1">
    <source>
        <dbReference type="SAM" id="Phobius"/>
    </source>
</evidence>
<feature type="transmembrane region" description="Helical" evidence="1">
    <location>
        <begin position="236"/>
        <end position="256"/>
    </location>
</feature>
<dbReference type="EMBL" id="LAZR01065739">
    <property type="protein sequence ID" value="KKK54937.1"/>
    <property type="molecule type" value="Genomic_DNA"/>
</dbReference>
<name>A0A0F8WDP1_9ZZZZ</name>
<keyword evidence="1" id="KW-0472">Membrane</keyword>
<accession>A0A0F8WDP1</accession>
<comment type="caution">
    <text evidence="2">The sequence shown here is derived from an EMBL/GenBank/DDBJ whole genome shotgun (WGS) entry which is preliminary data.</text>
</comment>
<sequence length="319" mass="37609">MEKKTIKAYAVSRKKSSGIAEDTIKAQKFEREYKGDKREYRNVLQIVTSKEFDKSNAFKNSNFSEFTRMQHPYIRFIDGESKKVYIMGYNLGFKARLNILKTFFGKFRSLDIWEYKRCEKKIITNIALRDIEKDRMFNFCKKFINDDINFGRKIAFHYLKQNCTSFVKNAVEYSTGEKIITDLYIHDLIYYLAPNILRNLGSVIKNSIVSLKNTIFRVFPKVIKNKLNFLIGKIQGVFNSALAFFLSIIASFLGAFRGRNARKLKNPDSNQKFYPPLSQLFNWFNYSNYKIDLPTQLVFWQLKQKSTISFDKPKQLRIV</sequence>
<gene>
    <name evidence="2" type="ORF">LCGC14_3079630</name>
</gene>
<evidence type="ECO:0000313" key="2">
    <source>
        <dbReference type="EMBL" id="KKK54937.1"/>
    </source>
</evidence>
<reference evidence="2" key="1">
    <citation type="journal article" date="2015" name="Nature">
        <title>Complex archaea that bridge the gap between prokaryotes and eukaryotes.</title>
        <authorList>
            <person name="Spang A."/>
            <person name="Saw J.H."/>
            <person name="Jorgensen S.L."/>
            <person name="Zaremba-Niedzwiedzka K."/>
            <person name="Martijn J."/>
            <person name="Lind A.E."/>
            <person name="van Eijk R."/>
            <person name="Schleper C."/>
            <person name="Guy L."/>
            <person name="Ettema T.J."/>
        </authorList>
    </citation>
    <scope>NUCLEOTIDE SEQUENCE</scope>
</reference>
<dbReference type="AlphaFoldDB" id="A0A0F8WDP1"/>
<proteinExistence type="predicted"/>
<protein>
    <submittedName>
        <fullName evidence="2">Uncharacterized protein</fullName>
    </submittedName>
</protein>